<evidence type="ECO:0000256" key="1">
    <source>
        <dbReference type="SAM" id="MobiDB-lite"/>
    </source>
</evidence>
<sequence>MKLQYLLAGVKQSLKLHIALYDPQSPETFLSYARKVEDTLSLTNTDYDSNQYEYYQNMKYDRQPITSTINSRQDVDHRRTDVHQSQLQTSTSGRMNNSRNDNVSYSSSLKHPTSKDQQFPFSLMEASIEGAASTIKYVNPSQRNYIPLIYFNAYVQDIQMQLMLDTGANRTYISQIALNIDEKLARRN</sequence>
<dbReference type="Proteomes" id="UP000681720">
    <property type="component" value="Unassembled WGS sequence"/>
</dbReference>
<reference evidence="2" key="1">
    <citation type="submission" date="2021-02" db="EMBL/GenBank/DDBJ databases">
        <authorList>
            <person name="Nowell W R."/>
        </authorList>
    </citation>
    <scope>NUCLEOTIDE SEQUENCE</scope>
</reference>
<protein>
    <submittedName>
        <fullName evidence="2">Uncharacterized protein</fullName>
    </submittedName>
</protein>
<evidence type="ECO:0000313" key="3">
    <source>
        <dbReference type="Proteomes" id="UP000681720"/>
    </source>
</evidence>
<dbReference type="GO" id="GO:0006508">
    <property type="term" value="P:proteolysis"/>
    <property type="evidence" value="ECO:0007669"/>
    <property type="project" value="InterPro"/>
</dbReference>
<dbReference type="AlphaFoldDB" id="A0A8S2TZQ9"/>
<dbReference type="InterPro" id="IPR001969">
    <property type="entry name" value="Aspartic_peptidase_AS"/>
</dbReference>
<accession>A0A8S2TZQ9</accession>
<dbReference type="GO" id="GO:0004190">
    <property type="term" value="F:aspartic-type endopeptidase activity"/>
    <property type="evidence" value="ECO:0007669"/>
    <property type="project" value="InterPro"/>
</dbReference>
<name>A0A8S2TZQ9_9BILA</name>
<proteinExistence type="predicted"/>
<dbReference type="PROSITE" id="PS00141">
    <property type="entry name" value="ASP_PROTEASE"/>
    <property type="match status" value="1"/>
</dbReference>
<comment type="caution">
    <text evidence="2">The sequence shown here is derived from an EMBL/GenBank/DDBJ whole genome shotgun (WGS) entry which is preliminary data.</text>
</comment>
<evidence type="ECO:0000313" key="2">
    <source>
        <dbReference type="EMBL" id="CAF4307005.1"/>
    </source>
</evidence>
<feature type="region of interest" description="Disordered" evidence="1">
    <location>
        <begin position="70"/>
        <end position="115"/>
    </location>
</feature>
<organism evidence="2 3">
    <name type="scientific">Rotaria magnacalcarata</name>
    <dbReference type="NCBI Taxonomy" id="392030"/>
    <lineage>
        <taxon>Eukaryota</taxon>
        <taxon>Metazoa</taxon>
        <taxon>Spiralia</taxon>
        <taxon>Gnathifera</taxon>
        <taxon>Rotifera</taxon>
        <taxon>Eurotatoria</taxon>
        <taxon>Bdelloidea</taxon>
        <taxon>Philodinida</taxon>
        <taxon>Philodinidae</taxon>
        <taxon>Rotaria</taxon>
    </lineage>
</organism>
<feature type="compositionally biased region" description="Polar residues" evidence="1">
    <location>
        <begin position="83"/>
        <end position="115"/>
    </location>
</feature>
<feature type="compositionally biased region" description="Basic and acidic residues" evidence="1">
    <location>
        <begin position="73"/>
        <end position="82"/>
    </location>
</feature>
<dbReference type="EMBL" id="CAJOBJ010037324">
    <property type="protein sequence ID" value="CAF4307005.1"/>
    <property type="molecule type" value="Genomic_DNA"/>
</dbReference>
<feature type="non-terminal residue" evidence="2">
    <location>
        <position position="1"/>
    </location>
</feature>
<gene>
    <name evidence="2" type="ORF">GIL414_LOCUS26112</name>
</gene>